<dbReference type="RefSeq" id="WP_076463268.1">
    <property type="nucleotide sequence ID" value="NZ_FTMN01000006.1"/>
</dbReference>
<feature type="domain" description="Nitroreductase" evidence="1">
    <location>
        <begin position="227"/>
        <end position="299"/>
    </location>
</feature>
<proteinExistence type="predicted"/>
<sequence length="318" mass="36344">MEMLPDQDTLRSLVQHAVLAPSSHNTQPWLFHIEDRAVQLHADPSRALQVNDPEGRELLMSCGCSLFNLRVAATHAGWSYNIQMFPDPERPDYLARFELDEDELSCDLSPLFDALLLRRTYRNRFQKRQPTEDVLNRLGEVAKLEGACLTQVDEKRRDAVIDLVREGDNRQWQNEDWRRELAEWLHGSRKGDGLAVPGLVAPLVRGVVRRFDMGKSVASQDDLLASESPLLLLLSTREDRRDAWVRAGQALQRLLLEAQREGLQASYLNQPIQVQALRPQLQALFDSQGHPQMLMRMGYPEETLTASPRRPVEDVIRA</sequence>
<keyword evidence="3" id="KW-1185">Reference proteome</keyword>
<dbReference type="Proteomes" id="UP000186895">
    <property type="component" value="Unassembled WGS sequence"/>
</dbReference>
<dbReference type="Gene3D" id="3.40.109.10">
    <property type="entry name" value="NADH Oxidase"/>
    <property type="match status" value="1"/>
</dbReference>
<dbReference type="NCBIfam" id="NF047509">
    <property type="entry name" value="Rv3131_FMN_oxido"/>
    <property type="match status" value="1"/>
</dbReference>
<gene>
    <name evidence="2" type="ORF">SAMN05421647_10679</name>
</gene>
<dbReference type="EMBL" id="FTMN01000006">
    <property type="protein sequence ID" value="SIQ57986.1"/>
    <property type="molecule type" value="Genomic_DNA"/>
</dbReference>
<evidence type="ECO:0000259" key="1">
    <source>
        <dbReference type="Pfam" id="PF00881"/>
    </source>
</evidence>
<evidence type="ECO:0000313" key="2">
    <source>
        <dbReference type="EMBL" id="SIQ57986.1"/>
    </source>
</evidence>
<dbReference type="Pfam" id="PF00881">
    <property type="entry name" value="Nitroreductase"/>
    <property type="match status" value="1"/>
</dbReference>
<accession>A0A1N6TY16</accession>
<dbReference type="InterPro" id="IPR050627">
    <property type="entry name" value="Nitroreductase/BluB"/>
</dbReference>
<dbReference type="PANTHER" id="PTHR23026:SF123">
    <property type="entry name" value="NAD(P)H NITROREDUCTASE RV3131-RELATED"/>
    <property type="match status" value="1"/>
</dbReference>
<dbReference type="SUPFAM" id="SSF55469">
    <property type="entry name" value="FMN-dependent nitroreductase-like"/>
    <property type="match status" value="2"/>
</dbReference>
<reference evidence="2 3" key="1">
    <citation type="submission" date="2017-01" db="EMBL/GenBank/DDBJ databases">
        <authorList>
            <person name="Mah S.A."/>
            <person name="Swanson W.J."/>
            <person name="Moy G.W."/>
            <person name="Vacquier V.D."/>
        </authorList>
    </citation>
    <scope>NUCLEOTIDE SEQUENCE [LARGE SCALE GENOMIC DNA]</scope>
    <source>
        <strain evidence="2 3">DSM 7027</strain>
    </source>
</reference>
<dbReference type="InterPro" id="IPR000415">
    <property type="entry name" value="Nitroreductase-like"/>
</dbReference>
<dbReference type="InterPro" id="IPR029479">
    <property type="entry name" value="Nitroreductase"/>
</dbReference>
<protein>
    <submittedName>
        <fullName evidence="2">Nitroreductase family protein</fullName>
    </submittedName>
</protein>
<organism evidence="2 3">
    <name type="scientific">Marinobacterium stanieri</name>
    <dbReference type="NCBI Taxonomy" id="49186"/>
    <lineage>
        <taxon>Bacteria</taxon>
        <taxon>Pseudomonadati</taxon>
        <taxon>Pseudomonadota</taxon>
        <taxon>Gammaproteobacteria</taxon>
        <taxon>Oceanospirillales</taxon>
        <taxon>Oceanospirillaceae</taxon>
        <taxon>Marinobacterium</taxon>
    </lineage>
</organism>
<evidence type="ECO:0000313" key="3">
    <source>
        <dbReference type="Proteomes" id="UP000186895"/>
    </source>
</evidence>
<dbReference type="STRING" id="49186.SAMN05421647_10679"/>
<dbReference type="AlphaFoldDB" id="A0A1N6TY16"/>
<dbReference type="GO" id="GO:0016491">
    <property type="term" value="F:oxidoreductase activity"/>
    <property type="evidence" value="ECO:0007669"/>
    <property type="project" value="InterPro"/>
</dbReference>
<name>A0A1N6TY16_9GAMM</name>
<dbReference type="PANTHER" id="PTHR23026">
    <property type="entry name" value="NADPH NITROREDUCTASE"/>
    <property type="match status" value="1"/>
</dbReference>
<dbReference type="eggNOG" id="COG0778">
    <property type="taxonomic scope" value="Bacteria"/>
</dbReference>